<keyword evidence="15" id="KW-1015">Disulfide bond</keyword>
<evidence type="ECO:0000256" key="10">
    <source>
        <dbReference type="ARBA" id="ARBA00022837"/>
    </source>
</evidence>
<evidence type="ECO:0000256" key="8">
    <source>
        <dbReference type="ARBA" id="ARBA00022737"/>
    </source>
</evidence>
<feature type="domain" description="SH2" evidence="21">
    <location>
        <begin position="619"/>
        <end position="707"/>
    </location>
</feature>
<feature type="domain" description="PH" evidence="23">
    <location>
        <begin position="793"/>
        <end position="848"/>
    </location>
</feature>
<evidence type="ECO:0000259" key="22">
    <source>
        <dbReference type="PROSITE" id="PS50002"/>
    </source>
</evidence>
<dbReference type="PROSITE" id="PS50003">
    <property type="entry name" value="PH_DOMAIN"/>
    <property type="match status" value="1"/>
</dbReference>
<evidence type="ECO:0000256" key="11">
    <source>
        <dbReference type="ARBA" id="ARBA00022842"/>
    </source>
</evidence>
<evidence type="ECO:0000256" key="14">
    <source>
        <dbReference type="ARBA" id="ARBA00023098"/>
    </source>
</evidence>
<comment type="caution">
    <text evidence="25">The sequence shown here is derived from an EMBL/GenBank/DDBJ whole genome shotgun (WGS) entry which is preliminary data.</text>
</comment>
<dbReference type="InterPro" id="IPR057061">
    <property type="entry name" value="PLCG_EF-hand_2"/>
</dbReference>
<comment type="catalytic activity">
    <reaction evidence="20">
        <text>a 1,2-diacyl-sn-glycero-3-phospho-(1D-myo-inositol-4,5-bisphosphate) + H2O = 1D-myo-inositol 1,4,5-trisphosphate + a 1,2-diacyl-sn-glycerol + H(+)</text>
        <dbReference type="Rhea" id="RHEA:33179"/>
        <dbReference type="ChEBI" id="CHEBI:15377"/>
        <dbReference type="ChEBI" id="CHEBI:15378"/>
        <dbReference type="ChEBI" id="CHEBI:17815"/>
        <dbReference type="ChEBI" id="CHEBI:58456"/>
        <dbReference type="ChEBI" id="CHEBI:203600"/>
        <dbReference type="EC" id="3.1.4.11"/>
    </reaction>
</comment>
<keyword evidence="11" id="KW-0460">Magnesium</keyword>
<dbReference type="Pfam" id="PF00169">
    <property type="entry name" value="PH"/>
    <property type="match status" value="1"/>
</dbReference>
<dbReference type="InterPro" id="IPR000909">
    <property type="entry name" value="PLipase_C_PInositol-sp_X_dom"/>
</dbReference>
<evidence type="ECO:0000256" key="13">
    <source>
        <dbReference type="ARBA" id="ARBA00022999"/>
    </source>
</evidence>
<dbReference type="PROSITE" id="PS50007">
    <property type="entry name" value="PIPLC_X_DOMAIN"/>
    <property type="match status" value="1"/>
</dbReference>
<evidence type="ECO:0000256" key="2">
    <source>
        <dbReference type="ARBA" id="ARBA00001913"/>
    </source>
</evidence>
<dbReference type="PRINTS" id="PR00390">
    <property type="entry name" value="PHPHLIPASEC"/>
</dbReference>
<dbReference type="InterPro" id="IPR000008">
    <property type="entry name" value="C2_dom"/>
</dbReference>
<comment type="catalytic activity">
    <reaction evidence="1">
        <text>an N-(acyl)-sphingosylphosphoethanolamine = an N-(acyl)-sphingosyl-1,3-cyclic phosphate + ethanolamine</text>
        <dbReference type="Rhea" id="RHEA:60648"/>
        <dbReference type="ChEBI" id="CHEBI:57603"/>
        <dbReference type="ChEBI" id="CHEBI:143891"/>
        <dbReference type="ChEBI" id="CHEBI:143892"/>
    </reaction>
</comment>
<dbReference type="SMART" id="SM00252">
    <property type="entry name" value="SH2"/>
    <property type="match status" value="2"/>
</dbReference>
<dbReference type="SUPFAM" id="SSF50729">
    <property type="entry name" value="PH domain-like"/>
    <property type="match status" value="1"/>
</dbReference>
<evidence type="ECO:0000256" key="4">
    <source>
        <dbReference type="ARBA" id="ARBA00012368"/>
    </source>
</evidence>
<dbReference type="SUPFAM" id="SSF50044">
    <property type="entry name" value="SH3-domain"/>
    <property type="match status" value="1"/>
</dbReference>
<dbReference type="InterPro" id="IPR036860">
    <property type="entry name" value="SH2_dom_sf"/>
</dbReference>
<dbReference type="Pfam" id="PF23583">
    <property type="entry name" value="EF_HAND_2_PLCG"/>
    <property type="match status" value="1"/>
</dbReference>
<organism evidence="25 26">
    <name type="scientific">Argiope bruennichi</name>
    <name type="common">Wasp spider</name>
    <name type="synonym">Aranea bruennichi</name>
    <dbReference type="NCBI Taxonomy" id="94029"/>
    <lineage>
        <taxon>Eukaryota</taxon>
        <taxon>Metazoa</taxon>
        <taxon>Ecdysozoa</taxon>
        <taxon>Arthropoda</taxon>
        <taxon>Chelicerata</taxon>
        <taxon>Arachnida</taxon>
        <taxon>Araneae</taxon>
        <taxon>Araneomorphae</taxon>
        <taxon>Entelegynae</taxon>
        <taxon>Araneoidea</taxon>
        <taxon>Araneidae</taxon>
        <taxon>Argiope</taxon>
    </lineage>
</organism>
<dbReference type="PROSITE" id="PS50004">
    <property type="entry name" value="C2"/>
    <property type="match status" value="1"/>
</dbReference>
<dbReference type="GO" id="GO:0004435">
    <property type="term" value="F:phosphatidylinositol-4,5-bisphosphate phospholipase C activity"/>
    <property type="evidence" value="ECO:0007669"/>
    <property type="project" value="UniProtKB-EC"/>
</dbReference>
<dbReference type="InterPro" id="IPR000980">
    <property type="entry name" value="SH2"/>
</dbReference>
<dbReference type="SUPFAM" id="SSF55550">
    <property type="entry name" value="SH2 domain"/>
    <property type="match status" value="2"/>
</dbReference>
<dbReference type="CDD" id="cd00275">
    <property type="entry name" value="C2_PLC_like"/>
    <property type="match status" value="1"/>
</dbReference>
<dbReference type="Pfam" id="PF00388">
    <property type="entry name" value="PI-PLC-X"/>
    <property type="match status" value="1"/>
</dbReference>
<keyword evidence="14 20" id="KW-0443">Lipid metabolism</keyword>
<dbReference type="Gene3D" id="2.60.40.150">
    <property type="entry name" value="C2 domain"/>
    <property type="match status" value="1"/>
</dbReference>
<dbReference type="SUPFAM" id="SSF51695">
    <property type="entry name" value="PLC-like phosphodiesterases"/>
    <property type="match status" value="1"/>
</dbReference>
<protein>
    <recommendedName>
        <fullName evidence="4 20">Phosphoinositide phospholipase C</fullName>
        <ecNumber evidence="4 20">3.1.4.11</ecNumber>
    </recommendedName>
</protein>
<dbReference type="Gene3D" id="3.30.505.10">
    <property type="entry name" value="SH2 domain"/>
    <property type="match status" value="2"/>
</dbReference>
<dbReference type="FunFam" id="3.30.505.10:FF:000011">
    <property type="entry name" value="1-phosphatidylinositol 4,5-bisphosphate phosphodiesterase gamma"/>
    <property type="match status" value="1"/>
</dbReference>
<dbReference type="GO" id="GO:0016829">
    <property type="term" value="F:lyase activity"/>
    <property type="evidence" value="ECO:0007669"/>
    <property type="project" value="UniProtKB-KW"/>
</dbReference>
<dbReference type="PANTHER" id="PTHR10336:SF159">
    <property type="entry name" value="1-PHOSPHATIDYLINOSITOL 4,5-BISPHOSPHATE PHOSPHODIESTERASE GAMMA"/>
    <property type="match status" value="1"/>
</dbReference>
<evidence type="ECO:0000256" key="12">
    <source>
        <dbReference type="ARBA" id="ARBA00022963"/>
    </source>
</evidence>
<dbReference type="GO" id="GO:0032587">
    <property type="term" value="C:ruffle membrane"/>
    <property type="evidence" value="ECO:0007669"/>
    <property type="project" value="TreeGrafter"/>
</dbReference>
<keyword evidence="8" id="KW-0677">Repeat</keyword>
<dbReference type="CDD" id="cd11825">
    <property type="entry name" value="SH3_PLCgamma"/>
    <property type="match status" value="1"/>
</dbReference>
<dbReference type="GO" id="GO:0048468">
    <property type="term" value="P:cell development"/>
    <property type="evidence" value="ECO:0007669"/>
    <property type="project" value="UniProtKB-ARBA"/>
</dbReference>
<dbReference type="PROSITE" id="PS50001">
    <property type="entry name" value="SH2"/>
    <property type="match status" value="2"/>
</dbReference>
<keyword evidence="17" id="KW-0456">Lyase</keyword>
<dbReference type="InterPro" id="IPR001452">
    <property type="entry name" value="SH3_domain"/>
</dbReference>
<feature type="domain" description="C2" evidence="24">
    <location>
        <begin position="879"/>
        <end position="1003"/>
    </location>
</feature>
<evidence type="ECO:0000256" key="3">
    <source>
        <dbReference type="ARBA" id="ARBA00004613"/>
    </source>
</evidence>
<feature type="domain" description="SH3" evidence="22">
    <location>
        <begin position="715"/>
        <end position="775"/>
    </location>
</feature>
<evidence type="ECO:0000256" key="17">
    <source>
        <dbReference type="ARBA" id="ARBA00023239"/>
    </source>
</evidence>
<keyword evidence="16" id="KW-0807">Transducer</keyword>
<reference evidence="25" key="1">
    <citation type="journal article" date="2020" name="bioRxiv">
        <title>Chromosome-level reference genome of the European wasp spider Argiope bruennichi: a resource for studies on range expansion and evolutionary adaptation.</title>
        <authorList>
            <person name="Sheffer M.M."/>
            <person name="Hoppe A."/>
            <person name="Krehenwinkel H."/>
            <person name="Uhl G."/>
            <person name="Kuss A.W."/>
            <person name="Jensen L."/>
            <person name="Jensen C."/>
            <person name="Gillespie R.G."/>
            <person name="Hoff K.J."/>
            <person name="Prost S."/>
        </authorList>
    </citation>
    <scope>NUCLEOTIDE SEQUENCE</scope>
</reference>
<dbReference type="AlphaFoldDB" id="A0A8T0EJ56"/>
<dbReference type="EC" id="3.1.4.11" evidence="4 20"/>
<dbReference type="FunFam" id="2.30.30.40:FF:000119">
    <property type="entry name" value="1-phosphatidylinositol 4,5-bisphosphate phosphodiesterase gamma"/>
    <property type="match status" value="1"/>
</dbReference>
<keyword evidence="13 18" id="KW-0727">SH2 domain</keyword>
<dbReference type="InterPro" id="IPR035892">
    <property type="entry name" value="C2_domain_sf"/>
</dbReference>
<dbReference type="GO" id="GO:0046872">
    <property type="term" value="F:metal ion binding"/>
    <property type="evidence" value="ECO:0007669"/>
    <property type="project" value="UniProtKB-KW"/>
</dbReference>
<dbReference type="SMART" id="SM00148">
    <property type="entry name" value="PLCXc"/>
    <property type="match status" value="1"/>
</dbReference>
<keyword evidence="12 20" id="KW-0442">Lipid degradation</keyword>
<dbReference type="PANTHER" id="PTHR10336">
    <property type="entry name" value="PHOSPHOINOSITIDE-SPECIFIC PHOSPHOLIPASE C FAMILY PROTEIN"/>
    <property type="match status" value="1"/>
</dbReference>
<keyword evidence="10" id="KW-0106">Calcium</keyword>
<evidence type="ECO:0000313" key="25">
    <source>
        <dbReference type="EMBL" id="KAF8771915.1"/>
    </source>
</evidence>
<dbReference type="GO" id="GO:0051209">
    <property type="term" value="P:release of sequestered calcium ion into cytosol"/>
    <property type="evidence" value="ECO:0007669"/>
    <property type="project" value="TreeGrafter"/>
</dbReference>
<evidence type="ECO:0000256" key="19">
    <source>
        <dbReference type="PROSITE-ProRule" id="PRU00192"/>
    </source>
</evidence>
<dbReference type="SUPFAM" id="SSF47473">
    <property type="entry name" value="EF-hand"/>
    <property type="match status" value="1"/>
</dbReference>
<evidence type="ECO:0000256" key="7">
    <source>
        <dbReference type="ARBA" id="ARBA00022723"/>
    </source>
</evidence>
<dbReference type="EMBL" id="JABXBU010002228">
    <property type="protein sequence ID" value="KAF8771915.1"/>
    <property type="molecule type" value="Genomic_DNA"/>
</dbReference>
<keyword evidence="7" id="KW-0479">Metal-binding</keyword>
<comment type="subcellular location">
    <subcellularLocation>
        <location evidence="3">Secreted</location>
    </subcellularLocation>
</comment>
<dbReference type="Pfam" id="PF00018">
    <property type="entry name" value="SH3_1"/>
    <property type="match status" value="1"/>
</dbReference>
<dbReference type="InterPro" id="IPR001192">
    <property type="entry name" value="PI-PLC_fam"/>
</dbReference>
<dbReference type="Proteomes" id="UP000807504">
    <property type="component" value="Unassembled WGS sequence"/>
</dbReference>
<dbReference type="GO" id="GO:0016042">
    <property type="term" value="P:lipid catabolic process"/>
    <property type="evidence" value="ECO:0007669"/>
    <property type="project" value="UniProtKB-KW"/>
</dbReference>
<dbReference type="Gene3D" id="1.10.238.10">
    <property type="entry name" value="EF-hand"/>
    <property type="match status" value="1"/>
</dbReference>
<evidence type="ECO:0000259" key="21">
    <source>
        <dbReference type="PROSITE" id="PS50001"/>
    </source>
</evidence>
<dbReference type="Pfam" id="PF00017">
    <property type="entry name" value="SH2"/>
    <property type="match status" value="2"/>
</dbReference>
<evidence type="ECO:0000259" key="23">
    <source>
        <dbReference type="PROSITE" id="PS50003"/>
    </source>
</evidence>
<name>A0A8T0EJ56_ARGBR</name>
<dbReference type="GO" id="GO:0005576">
    <property type="term" value="C:extracellular region"/>
    <property type="evidence" value="ECO:0007669"/>
    <property type="project" value="UniProtKB-SubCell"/>
</dbReference>
<dbReference type="GO" id="GO:0046488">
    <property type="term" value="P:phosphatidylinositol metabolic process"/>
    <property type="evidence" value="ECO:0007669"/>
    <property type="project" value="TreeGrafter"/>
</dbReference>
<evidence type="ECO:0000256" key="5">
    <source>
        <dbReference type="ARBA" id="ARBA00022443"/>
    </source>
</evidence>
<evidence type="ECO:0000256" key="15">
    <source>
        <dbReference type="ARBA" id="ARBA00023157"/>
    </source>
</evidence>
<keyword evidence="9 20" id="KW-0378">Hydrolase</keyword>
<feature type="domain" description="SH2" evidence="21">
    <location>
        <begin position="509"/>
        <end position="608"/>
    </location>
</feature>
<dbReference type="Gene3D" id="3.20.20.190">
    <property type="entry name" value="Phosphatidylinositol (PI) phosphodiesterase"/>
    <property type="match status" value="1"/>
</dbReference>
<keyword evidence="5 19" id="KW-0728">SH3 domain</keyword>
<dbReference type="PROSITE" id="PS50002">
    <property type="entry name" value="SH3"/>
    <property type="match status" value="1"/>
</dbReference>
<dbReference type="InterPro" id="IPR011993">
    <property type="entry name" value="PH-like_dom_sf"/>
</dbReference>
<comment type="cofactor">
    <cofactor evidence="2">
        <name>Ca(2+)</name>
        <dbReference type="ChEBI" id="CHEBI:29108"/>
    </cofactor>
</comment>
<evidence type="ECO:0000256" key="9">
    <source>
        <dbReference type="ARBA" id="ARBA00022801"/>
    </source>
</evidence>
<keyword evidence="6" id="KW-0964">Secreted</keyword>
<gene>
    <name evidence="25" type="ORF">HNY73_019279</name>
</gene>
<sequence length="1176" mass="135493">MSENEKIHGTFEKGIDLLKVCRNRRPERVTFCLKLETHQILLFKKVDGCSILENAIDLREVKEVRIGKNSKAFEVWPEETRKFRNEECFVILYGNSFILNSLSGIELLQDVDGEIGYEDFASFYHKLIRDEQDNIITRMTEIDSEIFASFYHDSIYADQFPTVLQLLIFLLFPPTKRRLGPLVVWVFCGEHTKDKPRITLKWFRNFLIKQQKDLDATDEQKVSQLMGEYFQDPARNIQEPFFTVPEFIDFLFSKQNDAWDEQHNEVNQDMTQPLVNYWIASSHKTYLNSDQLKSEVFQAIHLLKFFAVECWDGPECMPFVSLLNRNGIKFMDAIKTIKEHAFVTSECPVILSIVNHCNLVQQRNMAAAFREVFGDMLLIEPVERDSAQMPSPDQLKKKIIIMHKKIPEEEDETIILEKNEDIKFFHIMMKIYFEFRSFCAYSDTSDAVKNGTLHLGHPTCKEWKSYLFVLKQDKLYFNEELEDTEDEGQKDNNMHTKKNILGDHVGKKWFHEMMSRDEAKELLYQHSNLGDGIFLVRQSGVFPDIVSLSFLSQGTVHHCCIRKKQESGQAKYFLIDNSYFDTICNLITYYQSNPLKTHESCIRLTEPVSQIKKHEEMEWFHSNMTRAQAEEVLRRESSRTYLVRPSEREENDFVLSFRAFNTIKHARIRQEGGLYTIGTKHFDSLVELVNYYEEHGLYVEVKLKPSGSEQVIHVPSNITVKALYDYSAQRIDELSFCKYALITNVSKEDGGWWKGDYGGKLQHWFPANYVEEIELEESSDESFIEIMPRDLQKGSIDLIDCSVDVSSKTFGDKKHVFRILSEGLVYYLEAASEEDMLDWIYKIRETAQSFYDSLKHRKQLKKPKVAKELSSLLIYFKSKQFNIQEIGNFTEMASCPETKMEKWIITARHLMETSKELGILFIEVEIVGAEYDCRLFNTSTKEYRGLNLVWRESFRCNVYNPDLAIIRFVAQSEDEFGNSKIFGQAAYPITCLRPGFRSISLKNEFNEELELSRLLVHIDIQKISKEEISNNSNSSSESLTNDKQKIGDKAVVVSPNGSSESLTNDKQKIGDEAVVVSPNGSSQSLTNNKQKIGDKAVVVSPSGSSQSLTNDKQKIGDEAVVVCLNESSESLTNNKQKIGDKAVVVSPSGSSESLTNDKQKIGDEAVVIISNPSSES</sequence>
<evidence type="ECO:0000256" key="1">
    <source>
        <dbReference type="ARBA" id="ARBA00000110"/>
    </source>
</evidence>
<accession>A0A8T0EJ56</accession>
<evidence type="ECO:0000256" key="20">
    <source>
        <dbReference type="RuleBase" id="RU361133"/>
    </source>
</evidence>
<dbReference type="InterPro" id="IPR011992">
    <property type="entry name" value="EF-hand-dom_pair"/>
</dbReference>
<evidence type="ECO:0000256" key="18">
    <source>
        <dbReference type="PROSITE-ProRule" id="PRU00191"/>
    </source>
</evidence>
<dbReference type="Gene3D" id="2.30.29.30">
    <property type="entry name" value="Pleckstrin-homology domain (PH domain)/Phosphotyrosine-binding domain (PTB)"/>
    <property type="match status" value="2"/>
</dbReference>
<reference evidence="25" key="2">
    <citation type="submission" date="2020-06" db="EMBL/GenBank/DDBJ databases">
        <authorList>
            <person name="Sheffer M."/>
        </authorList>
    </citation>
    <scope>NUCLEOTIDE SEQUENCE</scope>
</reference>
<proteinExistence type="predicted"/>
<dbReference type="Gene3D" id="2.30.30.40">
    <property type="entry name" value="SH3 Domains"/>
    <property type="match status" value="1"/>
</dbReference>
<keyword evidence="26" id="KW-1185">Reference proteome</keyword>
<dbReference type="GO" id="GO:0048015">
    <property type="term" value="P:phosphatidylinositol-mediated signaling"/>
    <property type="evidence" value="ECO:0007669"/>
    <property type="project" value="TreeGrafter"/>
</dbReference>
<evidence type="ECO:0000259" key="24">
    <source>
        <dbReference type="PROSITE" id="PS50004"/>
    </source>
</evidence>
<dbReference type="PRINTS" id="PR00401">
    <property type="entry name" value="SH2DOMAIN"/>
</dbReference>
<dbReference type="SMART" id="SM00326">
    <property type="entry name" value="SH3"/>
    <property type="match status" value="1"/>
</dbReference>
<evidence type="ECO:0000313" key="26">
    <source>
        <dbReference type="Proteomes" id="UP000807504"/>
    </source>
</evidence>
<evidence type="ECO:0000256" key="16">
    <source>
        <dbReference type="ARBA" id="ARBA00023224"/>
    </source>
</evidence>
<dbReference type="InterPro" id="IPR017946">
    <property type="entry name" value="PLC-like_Pdiesterase_TIM-brl"/>
</dbReference>
<dbReference type="InterPro" id="IPR036028">
    <property type="entry name" value="SH3-like_dom_sf"/>
</dbReference>
<dbReference type="InterPro" id="IPR001849">
    <property type="entry name" value="PH_domain"/>
</dbReference>
<dbReference type="SUPFAM" id="SSF49562">
    <property type="entry name" value="C2 domain (Calcium/lipid-binding domain, CaLB)"/>
    <property type="match status" value="1"/>
</dbReference>
<evidence type="ECO:0000256" key="6">
    <source>
        <dbReference type="ARBA" id="ARBA00022525"/>
    </source>
</evidence>